<evidence type="ECO:0000256" key="3">
    <source>
        <dbReference type="SAM" id="Phobius"/>
    </source>
</evidence>
<proteinExistence type="inferred from homology"/>
<name>A0A1G7LZT8_9FIRM</name>
<dbReference type="RefSeq" id="WP_093690364.1">
    <property type="nucleotide sequence ID" value="NZ_FNBU01000014.1"/>
</dbReference>
<keyword evidence="2" id="KW-0201">Cytochrome c-type biogenesis</keyword>
<feature type="transmembrane region" description="Helical" evidence="3">
    <location>
        <begin position="245"/>
        <end position="261"/>
    </location>
</feature>
<evidence type="ECO:0000313" key="6">
    <source>
        <dbReference type="EMBL" id="SDF54469.1"/>
    </source>
</evidence>
<dbReference type="STRING" id="1123285.SAMN05660235_01949"/>
<dbReference type="InterPro" id="IPR002541">
    <property type="entry name" value="Cyt_c_assembly"/>
</dbReference>
<feature type="transmembrane region" description="Helical" evidence="3">
    <location>
        <begin position="421"/>
        <end position="438"/>
    </location>
</feature>
<feature type="domain" description="Cytochrome c-type biogenesis protein CcmF C-terminal" evidence="5">
    <location>
        <begin position="314"/>
        <end position="521"/>
    </location>
</feature>
<dbReference type="GO" id="GO:0015232">
    <property type="term" value="F:heme transmembrane transporter activity"/>
    <property type="evidence" value="ECO:0007669"/>
    <property type="project" value="InterPro"/>
</dbReference>
<feature type="transmembrane region" description="Helical" evidence="3">
    <location>
        <begin position="467"/>
        <end position="487"/>
    </location>
</feature>
<dbReference type="PANTHER" id="PTHR43653">
    <property type="entry name" value="CYTOCHROME C ASSEMBLY PROTEIN-RELATED"/>
    <property type="match status" value="1"/>
</dbReference>
<reference evidence="7" key="1">
    <citation type="submission" date="2016-10" db="EMBL/GenBank/DDBJ databases">
        <authorList>
            <person name="Varghese N."/>
            <person name="Submissions S."/>
        </authorList>
    </citation>
    <scope>NUCLEOTIDE SEQUENCE [LARGE SCALE GENOMIC DNA]</scope>
    <source>
        <strain evidence="7">DSM 23256</strain>
    </source>
</reference>
<evidence type="ECO:0000259" key="5">
    <source>
        <dbReference type="Pfam" id="PF16327"/>
    </source>
</evidence>
<feature type="transmembrane region" description="Helical" evidence="3">
    <location>
        <begin position="689"/>
        <end position="709"/>
    </location>
</feature>
<dbReference type="OrthoDB" id="9761451at2"/>
<dbReference type="Pfam" id="PF01578">
    <property type="entry name" value="Cytochrom_C_asm"/>
    <property type="match status" value="1"/>
</dbReference>
<keyword evidence="3" id="KW-0812">Transmembrane</keyword>
<evidence type="ECO:0000313" key="7">
    <source>
        <dbReference type="Proteomes" id="UP000243333"/>
    </source>
</evidence>
<sequence length="731" mass="79228">MVGFAALFLALIATGISVFSYFNAHFAQVNRPTGKVGPRGNCALYYLVSAVFIGIAAIYLLILILSNQFQYAYVFSYSAKDLPLAYKISAFWAGQEGSFLLWLVFHALFGIILSRQQAVAAGTMAAYGLVQLVLLTILLAKNPFMMLVEPRADGAGLNPLLQDPWMAIHPPLIFLGYAGLTIPFAYAMGGLLANEHRRWIEQALPWTLFAWSVLGAGIFIGGFWAYKVLGWGGYWAWDPVENSSLVPWLTAGALVHFLLIAKVRPAAVKPSCLASVFTFVLVLYGTFLTRSGILSDFSTHSFTDEGVGGLLAGMVMLVTAAALVLLIIRWPGLPAGDIYPAVKSREFMMAAGALTLAALAALVLVGMSTPLITMLLGNPQNVSAAFYNTSSLPLAALLLLFLTIAPLVAWGENRTSLLKKYWWLLAIGLAGLLLSIWFGIRDVIIMTVLSLALTALLINLGGNRRGLTWAGAITHAGVAVMIIGIIASSTHSRTEVLDFAPGQTHSVFGKKITYAGIEPAADGKGFFQSFQLETQDMVRVLTKLNWEGRPAVREPGIHRELGADLYFAPVMKDERVDGKEITLAKGEEKSEEGLTIKFSRFGMTGHDAQTMRVYALLEVAKEGRTEEVKPELAYVNGQFKPLPAKAFGDYELALYAVNTAEGKIRVAVRNLAAAAKPDAITVEISHKPLINLVWLGAAVIAFGTLWAGWNRARHIIPQREADPSGPNLAVR</sequence>
<dbReference type="PANTHER" id="PTHR43653:SF1">
    <property type="entry name" value="CYTOCHROME C-TYPE BIOGENESIS PROTEIN CCMF"/>
    <property type="match status" value="1"/>
</dbReference>
<feature type="transmembrane region" description="Helical" evidence="3">
    <location>
        <begin position="172"/>
        <end position="192"/>
    </location>
</feature>
<keyword evidence="3" id="KW-1133">Transmembrane helix</keyword>
<feature type="transmembrane region" description="Helical" evidence="3">
    <location>
        <begin position="204"/>
        <end position="225"/>
    </location>
</feature>
<feature type="transmembrane region" description="Helical" evidence="3">
    <location>
        <begin position="444"/>
        <end position="460"/>
    </location>
</feature>
<dbReference type="GO" id="GO:0017004">
    <property type="term" value="P:cytochrome complex assembly"/>
    <property type="evidence" value="ECO:0007669"/>
    <property type="project" value="UniProtKB-KW"/>
</dbReference>
<gene>
    <name evidence="6" type="ORF">SAMN05660235_01949</name>
</gene>
<keyword evidence="3" id="KW-0472">Membrane</keyword>
<feature type="transmembrane region" description="Helical" evidence="3">
    <location>
        <begin position="392"/>
        <end position="409"/>
    </location>
</feature>
<dbReference type="PRINTS" id="PR01410">
    <property type="entry name" value="CCBIOGENESIS"/>
</dbReference>
<feature type="transmembrane region" description="Helical" evidence="3">
    <location>
        <begin position="89"/>
        <end position="112"/>
    </location>
</feature>
<dbReference type="Proteomes" id="UP000243333">
    <property type="component" value="Unassembled WGS sequence"/>
</dbReference>
<evidence type="ECO:0000256" key="1">
    <source>
        <dbReference type="ARBA" id="ARBA00009186"/>
    </source>
</evidence>
<dbReference type="GO" id="GO:0020037">
    <property type="term" value="F:heme binding"/>
    <property type="evidence" value="ECO:0007669"/>
    <property type="project" value="InterPro"/>
</dbReference>
<feature type="transmembrane region" description="Helical" evidence="3">
    <location>
        <begin position="349"/>
        <end position="372"/>
    </location>
</feature>
<evidence type="ECO:0000259" key="4">
    <source>
        <dbReference type="Pfam" id="PF01578"/>
    </source>
</evidence>
<feature type="domain" description="Cytochrome c assembly protein" evidence="4">
    <location>
        <begin position="92"/>
        <end position="291"/>
    </location>
</feature>
<dbReference type="EMBL" id="FNBU01000014">
    <property type="protein sequence ID" value="SDF54469.1"/>
    <property type="molecule type" value="Genomic_DNA"/>
</dbReference>
<dbReference type="AlphaFoldDB" id="A0A1G7LZT8"/>
<feature type="transmembrane region" description="Helical" evidence="3">
    <location>
        <begin position="119"/>
        <end position="140"/>
    </location>
</feature>
<accession>A0A1G7LZT8</accession>
<dbReference type="Pfam" id="PF16327">
    <property type="entry name" value="CcmF_C"/>
    <property type="match status" value="1"/>
</dbReference>
<dbReference type="InterPro" id="IPR003567">
    <property type="entry name" value="Cyt_c_biogenesis"/>
</dbReference>
<keyword evidence="7" id="KW-1185">Reference proteome</keyword>
<feature type="transmembrane region" description="Helical" evidence="3">
    <location>
        <begin position="306"/>
        <end position="328"/>
    </location>
</feature>
<organism evidence="6 7">
    <name type="scientific">Sporolituus thermophilus DSM 23256</name>
    <dbReference type="NCBI Taxonomy" id="1123285"/>
    <lineage>
        <taxon>Bacteria</taxon>
        <taxon>Bacillati</taxon>
        <taxon>Bacillota</taxon>
        <taxon>Negativicutes</taxon>
        <taxon>Selenomonadales</taxon>
        <taxon>Sporomusaceae</taxon>
        <taxon>Sporolituus</taxon>
    </lineage>
</organism>
<evidence type="ECO:0000256" key="2">
    <source>
        <dbReference type="ARBA" id="ARBA00022748"/>
    </source>
</evidence>
<protein>
    <submittedName>
        <fullName evidence="6">Cytochrome c-type biogenesis protein CcmF</fullName>
    </submittedName>
</protein>
<feature type="transmembrane region" description="Helical" evidence="3">
    <location>
        <begin position="44"/>
        <end position="69"/>
    </location>
</feature>
<comment type="similarity">
    <text evidence="1">Belongs to the CcmF/CycK/Ccl1/NrfE/CcsA family.</text>
</comment>
<dbReference type="GO" id="GO:0016020">
    <property type="term" value="C:membrane"/>
    <property type="evidence" value="ECO:0007669"/>
    <property type="project" value="InterPro"/>
</dbReference>
<feature type="transmembrane region" description="Helical" evidence="3">
    <location>
        <begin position="6"/>
        <end position="24"/>
    </location>
</feature>
<feature type="transmembrane region" description="Helical" evidence="3">
    <location>
        <begin position="273"/>
        <end position="294"/>
    </location>
</feature>
<dbReference type="InterPro" id="IPR032523">
    <property type="entry name" value="CcmF_C"/>
</dbReference>